<dbReference type="CDD" id="cd00090">
    <property type="entry name" value="HTH_ARSR"/>
    <property type="match status" value="1"/>
</dbReference>
<feature type="compositionally biased region" description="Low complexity" evidence="1">
    <location>
        <begin position="198"/>
        <end position="207"/>
    </location>
</feature>
<dbReference type="InterPro" id="IPR001845">
    <property type="entry name" value="HTH_ArsR_DNA-bd_dom"/>
</dbReference>
<sequence>MGFKEMTAVVDNVRGLKSSAKFCLAMIADRVYPQPEKYGDHIPRAEIFVDELCRRTEQSRATVHRHLAELEKCGLIFRDCRWGVDQNGHTTRSASLVALNIDAITRGDFQDDGKNAGQAVSLKMRHTKNPFDKDAGQAVSLKMRHTKNDMDRKSQNEKPCVSKDGSVSLTGETYNYETNKTSLPPKPPVWKKRDRRSSASSTGEPSGSRGGEETLYEWTDRLRTISLALIGEAILPDGVTNEELQAVRELEAQQRTHAAEALPEATSDVITPVEAETPSTDHAASESAVLGQEAPTAEHGEAAGLSQAELVTLAREVLPAPMQAMGPHHLARIGHAIDQRLHAGWSKGDVTLILAMRQLPSNVRNLTGLVMARLRDDVPLDQPPISPGLGQHSSFEAPLMPSRKMAPEKRAAIDACELCDDNGFAPTPDGTAVMRCTHNACKEAI</sequence>
<organism evidence="3 4">
    <name type="scientific">Corynebacterium pseudogenitalium</name>
    <dbReference type="NCBI Taxonomy" id="38303"/>
    <lineage>
        <taxon>Bacteria</taxon>
        <taxon>Bacillati</taxon>
        <taxon>Actinomycetota</taxon>
        <taxon>Actinomycetes</taxon>
        <taxon>Mycobacteriales</taxon>
        <taxon>Corynebacteriaceae</taxon>
        <taxon>Corynebacterium</taxon>
    </lineage>
</organism>
<reference evidence="3 4" key="1">
    <citation type="submission" date="2021-04" db="EMBL/GenBank/DDBJ databases">
        <title>Corynebacterium genitalium sp. nov. and Corynebacterium genitalium sp. nov., two new species of the genus Corynebacterium.</title>
        <authorList>
            <person name="Jaen-Luchoro D."/>
            <person name="Pinyeiro-Iglesias B."/>
            <person name="Al-Shaer S."/>
            <person name="Karlsson R."/>
            <person name="Gonzales-Siles L."/>
            <person name="Cardew S."/>
            <person name="Jensie-Markopolous S."/>
            <person name="Ohlen M."/>
            <person name="Inganas E."/>
            <person name="Moore E.R.B."/>
        </authorList>
    </citation>
    <scope>NUCLEOTIDE SEQUENCE [LARGE SCALE GENOMIC DNA]</scope>
    <source>
        <strain evidence="3 4">CCUG 55013</strain>
    </source>
</reference>
<evidence type="ECO:0000259" key="2">
    <source>
        <dbReference type="Pfam" id="PF01022"/>
    </source>
</evidence>
<accession>A0ABD4TTB1</accession>
<dbReference type="InterPro" id="IPR036388">
    <property type="entry name" value="WH-like_DNA-bd_sf"/>
</dbReference>
<evidence type="ECO:0000313" key="4">
    <source>
        <dbReference type="Proteomes" id="UP001205080"/>
    </source>
</evidence>
<dbReference type="Pfam" id="PF01022">
    <property type="entry name" value="HTH_5"/>
    <property type="match status" value="1"/>
</dbReference>
<proteinExistence type="predicted"/>
<dbReference type="InterPro" id="IPR036390">
    <property type="entry name" value="WH_DNA-bd_sf"/>
</dbReference>
<protein>
    <submittedName>
        <fullName evidence="3">Winged helix-turn-helix transcriptional regulator</fullName>
    </submittedName>
</protein>
<feature type="domain" description="HTH arsR-type" evidence="2">
    <location>
        <begin position="48"/>
        <end position="76"/>
    </location>
</feature>
<dbReference type="Proteomes" id="UP001205080">
    <property type="component" value="Unassembled WGS sequence"/>
</dbReference>
<evidence type="ECO:0000256" key="1">
    <source>
        <dbReference type="SAM" id="MobiDB-lite"/>
    </source>
</evidence>
<feature type="compositionally biased region" description="Basic and acidic residues" evidence="1">
    <location>
        <begin position="146"/>
        <end position="156"/>
    </location>
</feature>
<feature type="region of interest" description="Disordered" evidence="1">
    <location>
        <begin position="144"/>
        <end position="213"/>
    </location>
</feature>
<feature type="region of interest" description="Disordered" evidence="1">
    <location>
        <begin position="275"/>
        <end position="301"/>
    </location>
</feature>
<gene>
    <name evidence="3" type="ORF">KBX22_07545</name>
</gene>
<feature type="compositionally biased region" description="Polar residues" evidence="1">
    <location>
        <begin position="165"/>
        <end position="182"/>
    </location>
</feature>
<dbReference type="SUPFAM" id="SSF46785">
    <property type="entry name" value="Winged helix' DNA-binding domain"/>
    <property type="match status" value="1"/>
</dbReference>
<dbReference type="InterPro" id="IPR011991">
    <property type="entry name" value="ArsR-like_HTH"/>
</dbReference>
<dbReference type="AlphaFoldDB" id="A0ABD4TTB1"/>
<name>A0ABD4TTB1_9CORY</name>
<comment type="caution">
    <text evidence="3">The sequence shown here is derived from an EMBL/GenBank/DDBJ whole genome shotgun (WGS) entry which is preliminary data.</text>
</comment>
<evidence type="ECO:0000313" key="3">
    <source>
        <dbReference type="EMBL" id="MCQ4614581.1"/>
    </source>
</evidence>
<dbReference type="EMBL" id="JAGPYW010000007">
    <property type="protein sequence ID" value="MCQ4614581.1"/>
    <property type="molecule type" value="Genomic_DNA"/>
</dbReference>
<dbReference type="Gene3D" id="1.10.10.10">
    <property type="entry name" value="Winged helix-like DNA-binding domain superfamily/Winged helix DNA-binding domain"/>
    <property type="match status" value="1"/>
</dbReference>